<dbReference type="PANTHER" id="PTHR30469">
    <property type="entry name" value="MULTIDRUG RESISTANCE PROTEIN MDTA"/>
    <property type="match status" value="1"/>
</dbReference>
<dbReference type="Gene3D" id="1.10.287.470">
    <property type="entry name" value="Helix hairpin bin"/>
    <property type="match status" value="1"/>
</dbReference>
<evidence type="ECO:0000313" key="7">
    <source>
        <dbReference type="EMBL" id="MBK1670272.1"/>
    </source>
</evidence>
<name>A0ABS1DII4_9PROT</name>
<dbReference type="EMBL" id="NRRL01000085">
    <property type="protein sequence ID" value="MBK1670272.1"/>
    <property type="molecule type" value="Genomic_DNA"/>
</dbReference>
<proteinExistence type="inferred from homology"/>
<dbReference type="Proteomes" id="UP001296873">
    <property type="component" value="Unassembled WGS sequence"/>
</dbReference>
<dbReference type="InterPro" id="IPR058792">
    <property type="entry name" value="Beta-barrel_RND_2"/>
</dbReference>
<evidence type="ECO:0000256" key="4">
    <source>
        <dbReference type="SAM" id="Phobius"/>
    </source>
</evidence>
<evidence type="ECO:0000313" key="8">
    <source>
        <dbReference type="Proteomes" id="UP001296873"/>
    </source>
</evidence>
<feature type="domain" description="Multidrug resistance protein MdtA-like barrel-sandwich hybrid" evidence="5">
    <location>
        <begin position="75"/>
        <end position="193"/>
    </location>
</feature>
<evidence type="ECO:0000256" key="1">
    <source>
        <dbReference type="ARBA" id="ARBA00009477"/>
    </source>
</evidence>
<evidence type="ECO:0000259" key="5">
    <source>
        <dbReference type="Pfam" id="PF25917"/>
    </source>
</evidence>
<dbReference type="Pfam" id="PF25954">
    <property type="entry name" value="Beta-barrel_RND_2"/>
    <property type="match status" value="1"/>
</dbReference>
<feature type="coiled-coil region" evidence="2">
    <location>
        <begin position="102"/>
        <end position="165"/>
    </location>
</feature>
<dbReference type="Gene3D" id="2.40.30.170">
    <property type="match status" value="1"/>
</dbReference>
<keyword evidence="4" id="KW-1133">Transmembrane helix</keyword>
<organism evidence="7 8">
    <name type="scientific">Rhodovibrio sodomensis</name>
    <dbReference type="NCBI Taxonomy" id="1088"/>
    <lineage>
        <taxon>Bacteria</taxon>
        <taxon>Pseudomonadati</taxon>
        <taxon>Pseudomonadota</taxon>
        <taxon>Alphaproteobacteria</taxon>
        <taxon>Rhodospirillales</taxon>
        <taxon>Rhodovibrionaceae</taxon>
        <taxon>Rhodovibrio</taxon>
    </lineage>
</organism>
<evidence type="ECO:0000259" key="6">
    <source>
        <dbReference type="Pfam" id="PF25954"/>
    </source>
</evidence>
<protein>
    <recommendedName>
        <fullName evidence="9">Efflux RND transporter periplasmic adaptor subunit</fullName>
    </recommendedName>
</protein>
<keyword evidence="2" id="KW-0175">Coiled coil</keyword>
<sequence length="371" mass="39973">MALWKQLGLMVVAVALVVGWFVYEPRIFGGEAQQGHARQDTTESPAAPVSVQRVRFTGGAGTLEAIGTGRALQSVTLFPEAAGQVTDVAFQAGQRVSKDQTLLQLDSQAEELAVELARARLQAARQELARYESAAGSGAVSGNEVDAARNAVETARIQLRQAEVVLFDRTLVAPFAGVVGIPQVDAGDRVTPSTEIATLDDRSALLVDFEVAESFAASVELGDRVRATTPALPEAQYAGEVSAVASRIDPQTRTLQVRARLPNENGRLRPGMSFTVRLPLSGRTRPSVPSISIQWEREGAYVWRVTEDDTAERVGVEVRRRDEAWVLVEAPLEEGERIVSEGMQRMRPGVPVKIQSDDQGPQVATEPGDGV</sequence>
<comment type="caution">
    <text evidence="7">The sequence shown here is derived from an EMBL/GenBank/DDBJ whole genome shotgun (WGS) entry which is preliminary data.</text>
</comment>
<dbReference type="Pfam" id="PF25917">
    <property type="entry name" value="BSH_RND"/>
    <property type="match status" value="1"/>
</dbReference>
<gene>
    <name evidence="7" type="ORF">CKO28_19795</name>
</gene>
<dbReference type="InterPro" id="IPR006143">
    <property type="entry name" value="RND_pump_MFP"/>
</dbReference>
<evidence type="ECO:0000256" key="2">
    <source>
        <dbReference type="SAM" id="Coils"/>
    </source>
</evidence>
<feature type="transmembrane region" description="Helical" evidence="4">
    <location>
        <begin position="7"/>
        <end position="23"/>
    </location>
</feature>
<keyword evidence="4" id="KW-0472">Membrane</keyword>
<reference evidence="7 8" key="1">
    <citation type="journal article" date="2020" name="Microorganisms">
        <title>Osmotic Adaptation and Compatible Solute Biosynthesis of Phototrophic Bacteria as Revealed from Genome Analyses.</title>
        <authorList>
            <person name="Imhoff J.F."/>
            <person name="Rahn T."/>
            <person name="Kunzel S."/>
            <person name="Keller A."/>
            <person name="Neulinger S.C."/>
        </authorList>
    </citation>
    <scope>NUCLEOTIDE SEQUENCE [LARGE SCALE GENOMIC DNA]</scope>
    <source>
        <strain evidence="7 8">DSM 9895</strain>
    </source>
</reference>
<comment type="similarity">
    <text evidence="1">Belongs to the membrane fusion protein (MFP) (TC 8.A.1) family.</text>
</comment>
<evidence type="ECO:0008006" key="9">
    <source>
        <dbReference type="Google" id="ProtNLM"/>
    </source>
</evidence>
<accession>A0ABS1DII4</accession>
<dbReference type="PANTHER" id="PTHR30469:SF11">
    <property type="entry name" value="BLL4320 PROTEIN"/>
    <property type="match status" value="1"/>
</dbReference>
<feature type="region of interest" description="Disordered" evidence="3">
    <location>
        <begin position="350"/>
        <end position="371"/>
    </location>
</feature>
<dbReference type="InterPro" id="IPR058625">
    <property type="entry name" value="MdtA-like_BSH"/>
</dbReference>
<keyword evidence="4" id="KW-0812">Transmembrane</keyword>
<dbReference type="RefSeq" id="WP_200342632.1">
    <property type="nucleotide sequence ID" value="NZ_NRRL01000085.1"/>
</dbReference>
<dbReference type="NCBIfam" id="TIGR01730">
    <property type="entry name" value="RND_mfp"/>
    <property type="match status" value="1"/>
</dbReference>
<evidence type="ECO:0000256" key="3">
    <source>
        <dbReference type="SAM" id="MobiDB-lite"/>
    </source>
</evidence>
<dbReference type="SUPFAM" id="SSF111369">
    <property type="entry name" value="HlyD-like secretion proteins"/>
    <property type="match status" value="1"/>
</dbReference>
<feature type="domain" description="CusB-like beta-barrel" evidence="6">
    <location>
        <begin position="207"/>
        <end position="278"/>
    </location>
</feature>
<keyword evidence="8" id="KW-1185">Reference proteome</keyword>
<dbReference type="Gene3D" id="2.40.420.20">
    <property type="match status" value="1"/>
</dbReference>
<dbReference type="Gene3D" id="2.40.50.100">
    <property type="match status" value="1"/>
</dbReference>